<evidence type="ECO:0000313" key="3">
    <source>
        <dbReference type="Proteomes" id="UP000634136"/>
    </source>
</evidence>
<accession>A0A834TD12</accession>
<reference evidence="2" key="1">
    <citation type="submission" date="2020-09" db="EMBL/GenBank/DDBJ databases">
        <title>Genome-Enabled Discovery of Anthraquinone Biosynthesis in Senna tora.</title>
        <authorList>
            <person name="Kang S.-H."/>
            <person name="Pandey R.P."/>
            <person name="Lee C.-M."/>
            <person name="Sim J.-S."/>
            <person name="Jeong J.-T."/>
            <person name="Choi B.-S."/>
            <person name="Jung M."/>
            <person name="Ginzburg D."/>
            <person name="Zhao K."/>
            <person name="Won S.Y."/>
            <person name="Oh T.-J."/>
            <person name="Yu Y."/>
            <person name="Kim N.-H."/>
            <person name="Lee O.R."/>
            <person name="Lee T.-H."/>
            <person name="Bashyal P."/>
            <person name="Kim T.-S."/>
            <person name="Lee W.-H."/>
            <person name="Kawkins C."/>
            <person name="Kim C.-K."/>
            <person name="Kim J.S."/>
            <person name="Ahn B.O."/>
            <person name="Rhee S.Y."/>
            <person name="Sohng J.K."/>
        </authorList>
    </citation>
    <scope>NUCLEOTIDE SEQUENCE</scope>
    <source>
        <tissue evidence="2">Leaf</tissue>
    </source>
</reference>
<dbReference type="InterPro" id="IPR044702">
    <property type="entry name" value="AGP23/40"/>
</dbReference>
<protein>
    <submittedName>
        <fullName evidence="2">Arabinogalactan peptide 23-like</fullName>
    </submittedName>
</protein>
<comment type="caution">
    <text evidence="2">The sequence shown here is derived from an EMBL/GenBank/DDBJ whole genome shotgun (WGS) entry which is preliminary data.</text>
</comment>
<name>A0A834TD12_9FABA</name>
<dbReference type="PANTHER" id="PTHR34672:SF2">
    <property type="entry name" value="ARABINOGALACTAN PROTEIN 23"/>
    <property type="match status" value="1"/>
</dbReference>
<sequence>MDMKKVSCALVIAAASMSAAMATEIASPAAAPAPDALAPSSRAVAGLPVIGSLIGASILSFFALFQDSRASALCWHGVSTTFLVSLPSIAVGVLEESSLGLPGSVSCSTLVGSIVGGADVSLSRDPSKSVLPALKVTDFLEPSGIVSSVCVLALSRPSLKKASSTFVVNALMSTLSDLFLKSDSLNTLPIVDSDVVDPSFEQLILEDDSAT</sequence>
<feature type="transmembrane region" description="Helical" evidence="1">
    <location>
        <begin position="72"/>
        <end position="93"/>
    </location>
</feature>
<keyword evidence="3" id="KW-1185">Reference proteome</keyword>
<keyword evidence="1" id="KW-0472">Membrane</keyword>
<gene>
    <name evidence="2" type="ORF">G2W53_024451</name>
</gene>
<organism evidence="2 3">
    <name type="scientific">Senna tora</name>
    <dbReference type="NCBI Taxonomy" id="362788"/>
    <lineage>
        <taxon>Eukaryota</taxon>
        <taxon>Viridiplantae</taxon>
        <taxon>Streptophyta</taxon>
        <taxon>Embryophyta</taxon>
        <taxon>Tracheophyta</taxon>
        <taxon>Spermatophyta</taxon>
        <taxon>Magnoliopsida</taxon>
        <taxon>eudicotyledons</taxon>
        <taxon>Gunneridae</taxon>
        <taxon>Pentapetalae</taxon>
        <taxon>rosids</taxon>
        <taxon>fabids</taxon>
        <taxon>Fabales</taxon>
        <taxon>Fabaceae</taxon>
        <taxon>Caesalpinioideae</taxon>
        <taxon>Cassia clade</taxon>
        <taxon>Senna</taxon>
    </lineage>
</organism>
<dbReference type="EMBL" id="JAAIUW010000008">
    <property type="protein sequence ID" value="KAF7818996.1"/>
    <property type="molecule type" value="Genomic_DNA"/>
</dbReference>
<keyword evidence="1" id="KW-0812">Transmembrane</keyword>
<dbReference type="Proteomes" id="UP000634136">
    <property type="component" value="Unassembled WGS sequence"/>
</dbReference>
<proteinExistence type="predicted"/>
<dbReference type="AlphaFoldDB" id="A0A834TD12"/>
<evidence type="ECO:0000256" key="1">
    <source>
        <dbReference type="SAM" id="Phobius"/>
    </source>
</evidence>
<feature type="transmembrane region" description="Helical" evidence="1">
    <location>
        <begin position="46"/>
        <end position="65"/>
    </location>
</feature>
<dbReference type="PANTHER" id="PTHR34672">
    <property type="entry name" value="POLLEN-SPECIFIC ARABINOGALACTA PROTEIN BAN102"/>
    <property type="match status" value="1"/>
</dbReference>
<evidence type="ECO:0000313" key="2">
    <source>
        <dbReference type="EMBL" id="KAF7818996.1"/>
    </source>
</evidence>
<keyword evidence="1" id="KW-1133">Transmembrane helix</keyword>